<feature type="transmembrane region" description="Helical" evidence="5">
    <location>
        <begin position="188"/>
        <end position="211"/>
    </location>
</feature>
<proteinExistence type="inferred from homology"/>
<keyword evidence="4 5" id="KW-0472">Membrane</keyword>
<dbReference type="Pfam" id="PF00902">
    <property type="entry name" value="TatC"/>
    <property type="match status" value="1"/>
</dbReference>
<evidence type="ECO:0000256" key="5">
    <source>
        <dbReference type="HAMAP-Rule" id="MF_00902"/>
    </source>
</evidence>
<comment type="similarity">
    <text evidence="5">Belongs to the TatC family.</text>
</comment>
<feature type="transmembrane region" description="Helical" evidence="5">
    <location>
        <begin position="223"/>
        <end position="241"/>
    </location>
</feature>
<dbReference type="EMBL" id="JBHRSV010000001">
    <property type="protein sequence ID" value="MFC2925083.1"/>
    <property type="molecule type" value="Genomic_DNA"/>
</dbReference>
<evidence type="ECO:0000313" key="7">
    <source>
        <dbReference type="Proteomes" id="UP001595379"/>
    </source>
</evidence>
<comment type="caution">
    <text evidence="6">The sequence shown here is derived from an EMBL/GenBank/DDBJ whole genome shotgun (WGS) entry which is preliminary data.</text>
</comment>
<feature type="transmembrane region" description="Helical" evidence="5">
    <location>
        <begin position="99"/>
        <end position="120"/>
    </location>
</feature>
<reference evidence="7" key="1">
    <citation type="journal article" date="2019" name="Int. J. Syst. Evol. Microbiol.">
        <title>The Global Catalogue of Microorganisms (GCM) 10K type strain sequencing project: providing services to taxonomists for standard genome sequencing and annotation.</title>
        <authorList>
            <consortium name="The Broad Institute Genomics Platform"/>
            <consortium name="The Broad Institute Genome Sequencing Center for Infectious Disease"/>
            <person name="Wu L."/>
            <person name="Ma J."/>
        </authorList>
    </citation>
    <scope>NUCLEOTIDE SEQUENCE [LARGE SCALE GENOMIC DNA]</scope>
    <source>
        <strain evidence="7">KCTC 52487</strain>
    </source>
</reference>
<feature type="transmembrane region" description="Helical" evidence="5">
    <location>
        <begin position="132"/>
        <end position="154"/>
    </location>
</feature>
<evidence type="ECO:0000256" key="1">
    <source>
        <dbReference type="ARBA" id="ARBA00004141"/>
    </source>
</evidence>
<keyword evidence="5" id="KW-0653">Protein transport</keyword>
<dbReference type="PANTHER" id="PTHR30371">
    <property type="entry name" value="SEC-INDEPENDENT PROTEIN TRANSLOCASE PROTEIN TATC"/>
    <property type="match status" value="1"/>
</dbReference>
<protein>
    <recommendedName>
        <fullName evidence="5">Sec-independent protein translocase protein TatC</fullName>
    </recommendedName>
</protein>
<comment type="subcellular location">
    <subcellularLocation>
        <location evidence="5">Cell membrane</location>
        <topology evidence="5">Multi-pass membrane protein</topology>
    </subcellularLocation>
    <subcellularLocation>
        <location evidence="1">Membrane</location>
        <topology evidence="1">Multi-pass membrane protein</topology>
    </subcellularLocation>
</comment>
<dbReference type="Proteomes" id="UP001595379">
    <property type="component" value="Unassembled WGS sequence"/>
</dbReference>
<dbReference type="RefSeq" id="WP_343163963.1">
    <property type="nucleotide sequence ID" value="NZ_JBHRSV010000001.1"/>
</dbReference>
<keyword evidence="5" id="KW-1003">Cell membrane</keyword>
<comment type="function">
    <text evidence="5">Part of the twin-arginine translocation (Tat) system that transports large folded proteins containing a characteristic twin-arginine motif in their signal peptide across membranes. Together with TatB, TatC is part of a receptor directly interacting with Tat signal peptides.</text>
</comment>
<dbReference type="HAMAP" id="MF_00902">
    <property type="entry name" value="TatC"/>
    <property type="match status" value="1"/>
</dbReference>
<keyword evidence="2 5" id="KW-0812">Transmembrane</keyword>
<keyword evidence="7" id="KW-1185">Reference proteome</keyword>
<accession>A0ABV6ZUL1</accession>
<evidence type="ECO:0000256" key="4">
    <source>
        <dbReference type="ARBA" id="ARBA00023136"/>
    </source>
</evidence>
<dbReference type="PROSITE" id="PS01218">
    <property type="entry name" value="TATC"/>
    <property type="match status" value="1"/>
</dbReference>
<keyword evidence="5" id="KW-0811">Translocation</keyword>
<comment type="subunit">
    <text evidence="5">The Tat system comprises two distinct complexes: a TatABC complex, containing multiple copies of TatA, TatB and TatC subunits, and a separate TatA complex, containing only TatA subunits. Substrates initially bind to the TatABC complex, which probably triggers association of the separate TatA complex to form the active translocon.</text>
</comment>
<dbReference type="InterPro" id="IPR002033">
    <property type="entry name" value="TatC"/>
</dbReference>
<feature type="transmembrane region" description="Helical" evidence="5">
    <location>
        <begin position="39"/>
        <end position="57"/>
    </location>
</feature>
<organism evidence="6 7">
    <name type="scientific">Hyphobacterium vulgare</name>
    <dbReference type="NCBI Taxonomy" id="1736751"/>
    <lineage>
        <taxon>Bacteria</taxon>
        <taxon>Pseudomonadati</taxon>
        <taxon>Pseudomonadota</taxon>
        <taxon>Alphaproteobacteria</taxon>
        <taxon>Maricaulales</taxon>
        <taxon>Maricaulaceae</taxon>
        <taxon>Hyphobacterium</taxon>
    </lineage>
</organism>
<evidence type="ECO:0000256" key="2">
    <source>
        <dbReference type="ARBA" id="ARBA00022692"/>
    </source>
</evidence>
<sequence>MSKSKAKDAPRLEHEDADDEVEASRAPLMDHLVELRTRLIRLVAAVIIGFIVCFIFAETIYNVLLIPFEEAAARVRGEDLQLELIFTAPLEFFFAKVKLALFGGLILAIPVFAYEIYSFVAPGLYKNEKKAFAPFLIGAPALFAAGAALVYFFVLPFVMRFALGQEQPATGDGPSIQLLTRVSDYLDLVTTLILAFGISFQLPILLMLLAMAGIVTSKQLVNFWKFALVGIFGFAAFVTPPDPISQIILGSVLMALYGLAIIGVKFVEPKD</sequence>
<keyword evidence="3 5" id="KW-1133">Transmembrane helix</keyword>
<evidence type="ECO:0000313" key="6">
    <source>
        <dbReference type="EMBL" id="MFC2925083.1"/>
    </source>
</evidence>
<dbReference type="InterPro" id="IPR019820">
    <property type="entry name" value="Sec-indep_translocase_CS"/>
</dbReference>
<feature type="transmembrane region" description="Helical" evidence="5">
    <location>
        <begin position="247"/>
        <end position="267"/>
    </location>
</feature>
<keyword evidence="5" id="KW-0813">Transport</keyword>
<name>A0ABV6ZUL1_9PROT</name>
<dbReference type="PRINTS" id="PR01840">
    <property type="entry name" value="TATCFAMILY"/>
</dbReference>
<dbReference type="NCBIfam" id="TIGR00945">
    <property type="entry name" value="tatC"/>
    <property type="match status" value="1"/>
</dbReference>
<gene>
    <name evidence="5 6" type="primary">tatC</name>
    <name evidence="6" type="ORF">ACFOOR_03080</name>
</gene>
<dbReference type="PANTHER" id="PTHR30371:SF0">
    <property type="entry name" value="SEC-INDEPENDENT PROTEIN TRANSLOCASE PROTEIN TATC, CHLOROPLASTIC-RELATED"/>
    <property type="match status" value="1"/>
</dbReference>
<evidence type="ECO:0000256" key="3">
    <source>
        <dbReference type="ARBA" id="ARBA00022989"/>
    </source>
</evidence>